<feature type="domain" description="AMP-dependent ligase C-terminal" evidence="3">
    <location>
        <begin position="395"/>
        <end position="487"/>
    </location>
</feature>
<dbReference type="PANTHER" id="PTHR43845">
    <property type="entry name" value="BLR5969 PROTEIN"/>
    <property type="match status" value="1"/>
</dbReference>
<dbReference type="Pfam" id="PF00501">
    <property type="entry name" value="AMP-binding"/>
    <property type="match status" value="1"/>
</dbReference>
<sequence>MATASFATPRVAPLAERQAALLSSSPASLEPAPAAPLLATPLSASPAARRSSPDSRFWNAALETQSRADWERLKLASLQAHLQHAYFGSPYYRAAWYAAGVHPSQLKTLDDLRRFPFINKKIVRDRQLAALPLGDLCAVPERDIVYISASSGSTGVPTASPFTQQDFDDWIDYEARQFWSSGLRPEDRYAHSLNFSLFVGGPCVLGAQKLGALSIHAGTLPSERLLTVLRQFSVTAIWTTPSYAWYLGETAIKQGIDPARDLSVRRIFVAGEPGGSIPETRQRIEALWGASVYDYYGLSDIFGSCAGMCEEKNGLHWAEDHIHVEVLDPESGEPVAEGERGEMVLTTLKKSARPMIRFRTGDIVSVTTEPCACGRTSMRLLGVHGRLDDMLIIKGVNIFPSDVESIARKDKQLTGEYKLIVRRVAHLDELTVQIERVSADASVDAELAGRFAHHLKSVTGVSAKIEVLPPDTLPRETHKAKRVDDQRNNVWGK</sequence>
<feature type="region of interest" description="Disordered" evidence="1">
    <location>
        <begin position="472"/>
        <end position="493"/>
    </location>
</feature>
<dbReference type="Proteomes" id="UP000480275">
    <property type="component" value="Unassembled WGS sequence"/>
</dbReference>
<evidence type="ECO:0000259" key="2">
    <source>
        <dbReference type="Pfam" id="PF00501"/>
    </source>
</evidence>
<dbReference type="InterPro" id="IPR011880">
    <property type="entry name" value="PA_CoA_ligase"/>
</dbReference>
<evidence type="ECO:0000259" key="3">
    <source>
        <dbReference type="Pfam" id="PF14535"/>
    </source>
</evidence>
<dbReference type="InterPro" id="IPR028154">
    <property type="entry name" value="AMP-dep_Lig_C"/>
</dbReference>
<dbReference type="InterPro" id="IPR000873">
    <property type="entry name" value="AMP-dep_synth/lig_dom"/>
</dbReference>
<dbReference type="InterPro" id="IPR045851">
    <property type="entry name" value="AMP-bd_C_sf"/>
</dbReference>
<dbReference type="Pfam" id="PF14535">
    <property type="entry name" value="AMP-binding_C_2"/>
    <property type="match status" value="1"/>
</dbReference>
<reference evidence="4 5" key="1">
    <citation type="submission" date="2019-10" db="EMBL/GenBank/DDBJ databases">
        <title>Whole-genome sequence of the purple nonsulfur photosynthetic bacterium Rhodocyclus tenuis.</title>
        <authorList>
            <person name="Kyndt J.A."/>
            <person name="Meyer T.E."/>
        </authorList>
    </citation>
    <scope>NUCLEOTIDE SEQUENCE [LARGE SCALE GENOMIC DNA]</scope>
    <source>
        <strain evidence="4 5">DSM 110</strain>
    </source>
</reference>
<accession>A0A6L5JTR7</accession>
<dbReference type="Gene3D" id="3.30.300.30">
    <property type="match status" value="1"/>
</dbReference>
<protein>
    <submittedName>
        <fullName evidence="4">AMP-binding protein</fullName>
    </submittedName>
</protein>
<dbReference type="CDD" id="cd05913">
    <property type="entry name" value="PaaK"/>
    <property type="match status" value="1"/>
</dbReference>
<dbReference type="GO" id="GO:0047475">
    <property type="term" value="F:phenylacetate-CoA ligase activity"/>
    <property type="evidence" value="ECO:0007669"/>
    <property type="project" value="InterPro"/>
</dbReference>
<evidence type="ECO:0000313" key="5">
    <source>
        <dbReference type="Proteomes" id="UP000480275"/>
    </source>
</evidence>
<evidence type="ECO:0000256" key="1">
    <source>
        <dbReference type="SAM" id="MobiDB-lite"/>
    </source>
</evidence>
<dbReference type="PANTHER" id="PTHR43845:SF1">
    <property type="entry name" value="BLR5969 PROTEIN"/>
    <property type="match status" value="1"/>
</dbReference>
<name>A0A6L5JTR7_RHOTE</name>
<evidence type="ECO:0000313" key="4">
    <source>
        <dbReference type="EMBL" id="MQY50795.1"/>
    </source>
</evidence>
<feature type="domain" description="AMP-dependent synthetase/ligase" evidence="2">
    <location>
        <begin position="138"/>
        <end position="345"/>
    </location>
</feature>
<feature type="compositionally biased region" description="Basic and acidic residues" evidence="1">
    <location>
        <begin position="473"/>
        <end position="487"/>
    </location>
</feature>
<dbReference type="InterPro" id="IPR042099">
    <property type="entry name" value="ANL_N_sf"/>
</dbReference>
<comment type="caution">
    <text evidence="4">The sequence shown here is derived from an EMBL/GenBank/DDBJ whole genome shotgun (WGS) entry which is preliminary data.</text>
</comment>
<dbReference type="AlphaFoldDB" id="A0A6L5JTR7"/>
<gene>
    <name evidence="4" type="ORF">GHK24_03245</name>
</gene>
<proteinExistence type="predicted"/>
<dbReference type="SUPFAM" id="SSF56801">
    <property type="entry name" value="Acetyl-CoA synthetase-like"/>
    <property type="match status" value="1"/>
</dbReference>
<dbReference type="GO" id="GO:0010124">
    <property type="term" value="P:phenylacetate catabolic process"/>
    <property type="evidence" value="ECO:0007669"/>
    <property type="project" value="InterPro"/>
</dbReference>
<dbReference type="EMBL" id="WIXJ01000002">
    <property type="protein sequence ID" value="MQY50795.1"/>
    <property type="molecule type" value="Genomic_DNA"/>
</dbReference>
<dbReference type="OrthoDB" id="580775at2"/>
<dbReference type="Gene3D" id="3.40.50.12780">
    <property type="entry name" value="N-terminal domain of ligase-like"/>
    <property type="match status" value="1"/>
</dbReference>
<organism evidence="4 5">
    <name type="scientific">Rhodocyclus tenuis</name>
    <name type="common">Rhodospirillum tenue</name>
    <dbReference type="NCBI Taxonomy" id="1066"/>
    <lineage>
        <taxon>Bacteria</taxon>
        <taxon>Pseudomonadati</taxon>
        <taxon>Pseudomonadota</taxon>
        <taxon>Betaproteobacteria</taxon>
        <taxon>Rhodocyclales</taxon>
        <taxon>Rhodocyclaceae</taxon>
        <taxon>Rhodocyclus</taxon>
    </lineage>
</organism>